<evidence type="ECO:0000256" key="2">
    <source>
        <dbReference type="ARBA" id="ARBA00022527"/>
    </source>
</evidence>
<name>A0AAD4HG04_9AGAM</name>
<dbReference type="GO" id="GO:0000245">
    <property type="term" value="P:spliceosomal complex assembly"/>
    <property type="evidence" value="ECO:0007669"/>
    <property type="project" value="TreeGrafter"/>
</dbReference>
<dbReference type="GO" id="GO:0005737">
    <property type="term" value="C:cytoplasm"/>
    <property type="evidence" value="ECO:0007669"/>
    <property type="project" value="TreeGrafter"/>
</dbReference>
<keyword evidence="5" id="KW-0418">Kinase</keyword>
<comment type="caution">
    <text evidence="9">The sequence shown here is derived from an EMBL/GenBank/DDBJ whole genome shotgun (WGS) entry which is preliminary data.</text>
</comment>
<reference evidence="9" key="1">
    <citation type="journal article" date="2020" name="New Phytol.">
        <title>Comparative genomics reveals dynamic genome evolution in host specialist ectomycorrhizal fungi.</title>
        <authorList>
            <person name="Lofgren L.A."/>
            <person name="Nguyen N.H."/>
            <person name="Vilgalys R."/>
            <person name="Ruytinx J."/>
            <person name="Liao H.L."/>
            <person name="Branco S."/>
            <person name="Kuo A."/>
            <person name="LaButti K."/>
            <person name="Lipzen A."/>
            <person name="Andreopoulos W."/>
            <person name="Pangilinan J."/>
            <person name="Riley R."/>
            <person name="Hundley H."/>
            <person name="Na H."/>
            <person name="Barry K."/>
            <person name="Grigoriev I.V."/>
            <person name="Stajich J.E."/>
            <person name="Kennedy P.G."/>
        </authorList>
    </citation>
    <scope>NUCLEOTIDE SEQUENCE</scope>
    <source>
        <strain evidence="9">FC203</strain>
    </source>
</reference>
<organism evidence="9 10">
    <name type="scientific">Suillus fuscotomentosus</name>
    <dbReference type="NCBI Taxonomy" id="1912939"/>
    <lineage>
        <taxon>Eukaryota</taxon>
        <taxon>Fungi</taxon>
        <taxon>Dikarya</taxon>
        <taxon>Basidiomycota</taxon>
        <taxon>Agaricomycotina</taxon>
        <taxon>Agaricomycetes</taxon>
        <taxon>Agaricomycetidae</taxon>
        <taxon>Boletales</taxon>
        <taxon>Suillineae</taxon>
        <taxon>Suillaceae</taxon>
        <taxon>Suillus</taxon>
    </lineage>
</organism>
<dbReference type="EMBL" id="JABBWK010000069">
    <property type="protein sequence ID" value="KAG1895198.1"/>
    <property type="molecule type" value="Genomic_DNA"/>
</dbReference>
<evidence type="ECO:0000256" key="4">
    <source>
        <dbReference type="ARBA" id="ARBA00022741"/>
    </source>
</evidence>
<evidence type="ECO:0000256" key="8">
    <source>
        <dbReference type="ARBA" id="ARBA00048679"/>
    </source>
</evidence>
<evidence type="ECO:0000313" key="10">
    <source>
        <dbReference type="Proteomes" id="UP001195769"/>
    </source>
</evidence>
<dbReference type="PANTHER" id="PTHR47634">
    <property type="entry name" value="PROTEIN KINASE DOMAIN-CONTAINING PROTEIN-RELATED"/>
    <property type="match status" value="1"/>
</dbReference>
<evidence type="ECO:0000256" key="6">
    <source>
        <dbReference type="ARBA" id="ARBA00022840"/>
    </source>
</evidence>
<gene>
    <name evidence="9" type="ORF">F5891DRAFT_931365</name>
</gene>
<proteinExistence type="predicted"/>
<evidence type="ECO:0000256" key="5">
    <source>
        <dbReference type="ARBA" id="ARBA00022777"/>
    </source>
</evidence>
<dbReference type="SUPFAM" id="SSF56112">
    <property type="entry name" value="Protein kinase-like (PK-like)"/>
    <property type="match status" value="1"/>
</dbReference>
<comment type="catalytic activity">
    <reaction evidence="8">
        <text>L-seryl-[protein] + ATP = O-phospho-L-seryl-[protein] + ADP + H(+)</text>
        <dbReference type="Rhea" id="RHEA:17989"/>
        <dbReference type="Rhea" id="RHEA-COMP:9863"/>
        <dbReference type="Rhea" id="RHEA-COMP:11604"/>
        <dbReference type="ChEBI" id="CHEBI:15378"/>
        <dbReference type="ChEBI" id="CHEBI:29999"/>
        <dbReference type="ChEBI" id="CHEBI:30616"/>
        <dbReference type="ChEBI" id="CHEBI:83421"/>
        <dbReference type="ChEBI" id="CHEBI:456216"/>
        <dbReference type="EC" id="2.7.11.1"/>
    </reaction>
</comment>
<dbReference type="Gene3D" id="1.10.510.10">
    <property type="entry name" value="Transferase(Phosphotransferase) domain 1"/>
    <property type="match status" value="1"/>
</dbReference>
<dbReference type="GO" id="GO:0005634">
    <property type="term" value="C:nucleus"/>
    <property type="evidence" value="ECO:0007669"/>
    <property type="project" value="TreeGrafter"/>
</dbReference>
<comment type="catalytic activity">
    <reaction evidence="7">
        <text>L-threonyl-[protein] + ATP = O-phospho-L-threonyl-[protein] + ADP + H(+)</text>
        <dbReference type="Rhea" id="RHEA:46608"/>
        <dbReference type="Rhea" id="RHEA-COMP:11060"/>
        <dbReference type="Rhea" id="RHEA-COMP:11605"/>
        <dbReference type="ChEBI" id="CHEBI:15378"/>
        <dbReference type="ChEBI" id="CHEBI:30013"/>
        <dbReference type="ChEBI" id="CHEBI:30616"/>
        <dbReference type="ChEBI" id="CHEBI:61977"/>
        <dbReference type="ChEBI" id="CHEBI:456216"/>
        <dbReference type="EC" id="2.7.11.1"/>
    </reaction>
</comment>
<dbReference type="RefSeq" id="XP_041220774.1">
    <property type="nucleotide sequence ID" value="XM_041373963.1"/>
</dbReference>
<dbReference type="InterPro" id="IPR011009">
    <property type="entry name" value="Kinase-like_dom_sf"/>
</dbReference>
<dbReference type="GO" id="GO:0004674">
    <property type="term" value="F:protein serine/threonine kinase activity"/>
    <property type="evidence" value="ECO:0007669"/>
    <property type="project" value="UniProtKB-KW"/>
</dbReference>
<dbReference type="GO" id="GO:0050684">
    <property type="term" value="P:regulation of mRNA processing"/>
    <property type="evidence" value="ECO:0007669"/>
    <property type="project" value="TreeGrafter"/>
</dbReference>
<dbReference type="AlphaFoldDB" id="A0AAD4HG04"/>
<protein>
    <recommendedName>
        <fullName evidence="1">non-specific serine/threonine protein kinase</fullName>
        <ecNumber evidence="1">2.7.11.1</ecNumber>
    </recommendedName>
</protein>
<accession>A0AAD4HG04</accession>
<feature type="non-terminal residue" evidence="9">
    <location>
        <position position="64"/>
    </location>
</feature>
<dbReference type="Proteomes" id="UP001195769">
    <property type="component" value="Unassembled WGS sequence"/>
</dbReference>
<evidence type="ECO:0000256" key="1">
    <source>
        <dbReference type="ARBA" id="ARBA00012513"/>
    </source>
</evidence>
<keyword evidence="4" id="KW-0547">Nucleotide-binding</keyword>
<feature type="non-terminal residue" evidence="9">
    <location>
        <position position="1"/>
    </location>
</feature>
<keyword evidence="10" id="KW-1185">Reference proteome</keyword>
<dbReference type="GeneID" id="64668261"/>
<dbReference type="EC" id="2.7.11.1" evidence="1"/>
<evidence type="ECO:0000256" key="7">
    <source>
        <dbReference type="ARBA" id="ARBA00047899"/>
    </source>
</evidence>
<sequence length="64" mass="7286">IQMQQYWCPEVILGTKWGTSVDCWSVVCGMFTNNGSELIDPTPGPRNSKDDDHITQIIELLKEF</sequence>
<evidence type="ECO:0000256" key="3">
    <source>
        <dbReference type="ARBA" id="ARBA00022679"/>
    </source>
</evidence>
<evidence type="ECO:0000313" key="9">
    <source>
        <dbReference type="EMBL" id="KAG1895198.1"/>
    </source>
</evidence>
<keyword evidence="3" id="KW-0808">Transferase</keyword>
<dbReference type="InterPro" id="IPR051334">
    <property type="entry name" value="SRPK"/>
</dbReference>
<dbReference type="PANTHER" id="PTHR47634:SF9">
    <property type="entry name" value="PROTEIN KINASE DOMAIN-CONTAINING PROTEIN-RELATED"/>
    <property type="match status" value="1"/>
</dbReference>
<keyword evidence="2" id="KW-0723">Serine/threonine-protein kinase</keyword>
<keyword evidence="6" id="KW-0067">ATP-binding</keyword>
<dbReference type="GO" id="GO:0005524">
    <property type="term" value="F:ATP binding"/>
    <property type="evidence" value="ECO:0007669"/>
    <property type="project" value="UniProtKB-KW"/>
</dbReference>